<feature type="transmembrane region" description="Helical" evidence="22">
    <location>
        <begin position="228"/>
        <end position="255"/>
    </location>
</feature>
<keyword evidence="6" id="KW-0723">Serine/threonine-protein kinase</keyword>
<dbReference type="SUPFAM" id="SSF56112">
    <property type="entry name" value="Protein kinase-like (PK-like)"/>
    <property type="match status" value="1"/>
</dbReference>
<dbReference type="InterPro" id="IPR017441">
    <property type="entry name" value="Protein_kinase_ATP_BS"/>
</dbReference>
<dbReference type="Pfam" id="PF07714">
    <property type="entry name" value="PK_Tyr_Ser-Thr"/>
    <property type="match status" value="1"/>
</dbReference>
<evidence type="ECO:0000256" key="11">
    <source>
        <dbReference type="ARBA" id="ARBA00022737"/>
    </source>
</evidence>
<dbReference type="InterPro" id="IPR032675">
    <property type="entry name" value="LRR_dom_sf"/>
</dbReference>
<dbReference type="PANTHER" id="PTHR48006:SF102">
    <property type="entry name" value="LEUCINE-RICH REPEAT-CONTAINING PROTEIN DDB_G0281931-RELATED"/>
    <property type="match status" value="1"/>
</dbReference>
<dbReference type="SMART" id="SM00220">
    <property type="entry name" value="S_TKc"/>
    <property type="match status" value="1"/>
</dbReference>
<dbReference type="InterPro" id="IPR001245">
    <property type="entry name" value="Ser-Thr/Tyr_kinase_cat_dom"/>
</dbReference>
<dbReference type="InterPro" id="IPR008271">
    <property type="entry name" value="Ser/Thr_kinase_AS"/>
</dbReference>
<keyword evidence="14 21" id="KW-0067">ATP-binding</keyword>
<dbReference type="GO" id="GO:0005886">
    <property type="term" value="C:plasma membrane"/>
    <property type="evidence" value="ECO:0007669"/>
    <property type="project" value="UniProtKB-SubCell"/>
</dbReference>
<feature type="domain" description="Protein kinase" evidence="24">
    <location>
        <begin position="294"/>
        <end position="578"/>
    </location>
</feature>
<evidence type="ECO:0000256" key="12">
    <source>
        <dbReference type="ARBA" id="ARBA00022741"/>
    </source>
</evidence>
<dbReference type="GO" id="GO:0004674">
    <property type="term" value="F:protein serine/threonine kinase activity"/>
    <property type="evidence" value="ECO:0007669"/>
    <property type="project" value="UniProtKB-KW"/>
</dbReference>
<evidence type="ECO:0000256" key="8">
    <source>
        <dbReference type="ARBA" id="ARBA00022679"/>
    </source>
</evidence>
<dbReference type="Pfam" id="PF00560">
    <property type="entry name" value="LRR_1"/>
    <property type="match status" value="1"/>
</dbReference>
<dbReference type="PANTHER" id="PTHR48006">
    <property type="entry name" value="LEUCINE-RICH REPEAT-CONTAINING PROTEIN DDB_G0281931-RELATED"/>
    <property type="match status" value="1"/>
</dbReference>
<keyword evidence="5" id="KW-1003">Cell membrane</keyword>
<dbReference type="PROSITE" id="PS00108">
    <property type="entry name" value="PROTEIN_KINASE_ST"/>
    <property type="match status" value="1"/>
</dbReference>
<evidence type="ECO:0000256" key="1">
    <source>
        <dbReference type="ARBA" id="ARBA00004162"/>
    </source>
</evidence>
<organism evidence="25 26">
    <name type="scientific">Arachis hypogaea</name>
    <name type="common">Peanut</name>
    <dbReference type="NCBI Taxonomy" id="3818"/>
    <lineage>
        <taxon>Eukaryota</taxon>
        <taxon>Viridiplantae</taxon>
        <taxon>Streptophyta</taxon>
        <taxon>Embryophyta</taxon>
        <taxon>Tracheophyta</taxon>
        <taxon>Spermatophyta</taxon>
        <taxon>Magnoliopsida</taxon>
        <taxon>eudicotyledons</taxon>
        <taxon>Gunneridae</taxon>
        <taxon>Pentapetalae</taxon>
        <taxon>rosids</taxon>
        <taxon>fabids</taxon>
        <taxon>Fabales</taxon>
        <taxon>Fabaceae</taxon>
        <taxon>Papilionoideae</taxon>
        <taxon>50 kb inversion clade</taxon>
        <taxon>dalbergioids sensu lato</taxon>
        <taxon>Dalbergieae</taxon>
        <taxon>Pterocarpus clade</taxon>
        <taxon>Arachis</taxon>
    </lineage>
</organism>
<evidence type="ECO:0000256" key="22">
    <source>
        <dbReference type="SAM" id="Phobius"/>
    </source>
</evidence>
<dbReference type="AlphaFoldDB" id="A0A444ZTF3"/>
<evidence type="ECO:0000256" key="16">
    <source>
        <dbReference type="ARBA" id="ARBA00023136"/>
    </source>
</evidence>
<dbReference type="STRING" id="3818.A0A444ZTF3"/>
<evidence type="ECO:0000256" key="19">
    <source>
        <dbReference type="ARBA" id="ARBA00047899"/>
    </source>
</evidence>
<evidence type="ECO:0000256" key="18">
    <source>
        <dbReference type="ARBA" id="ARBA00023180"/>
    </source>
</evidence>
<feature type="chain" id="PRO_5019427422" description="non-specific serine/threonine protein kinase" evidence="23">
    <location>
        <begin position="31"/>
        <end position="635"/>
    </location>
</feature>
<dbReference type="Gene3D" id="3.30.200.20">
    <property type="entry name" value="Phosphorylase Kinase, domain 1"/>
    <property type="match status" value="1"/>
</dbReference>
<sequence length="635" mass="70667">MERVVSCLMGLGPFLLYAALVFDVMLEVSGNQEGDALNAFKTQRDLKDPNNALQTWDPTLVNPCTWFHVTCNQDYSVTSIDLGNAQISGHLVPELGKLQNLQRLELFNNDLTGPIPNELGNLINLEKLDLYSNNLTGVIPDTLGNLKNLHDLRLNNNSLSGKIPISLTNILTLQVLDLSYNQLTGNIPVNGSFSSFTPVSFEHNHLNETKNPSPRYVLPQNTKSGKSAIGAIAGGVAAGAALSIAAPVIVVAYWLRRKPQDEYFDVPAEEDPEVHLGPLKKFSLRELQIATDHFNAKNVLGKGAFGKVYEGRLADGKPVAVKRLKEERSYSEDCQFQMEVEMIGLAKHRNLLQLLGFCMTPTERMLVYPLMVNGSLASCLRGRAPSKPPLGWAQRESIALGSAKGLAYLHEQCNPKIIHRDVKADNILLDEHFEAVVGDFGLAKLMEFKDTHVTTAVKGTIGHIAPEYLGTGKSSEKTDVYGYGVMLLELITGQRSFDMARIARDEEILLLAWVKGHLNDKKLDKLVDSDLQGDYNLEKVEQLIQVAILCTQDSPMDRPNMSEVVRMLEGDGLAERWEEWKKRDKIRQEFDRTHRYVANLRNRDESTSNANMEPEQLSVQCWFAEVNEVNAAFGA</sequence>
<accession>A0A444ZTF3</accession>
<dbReference type="SUPFAM" id="SSF52058">
    <property type="entry name" value="L domain-like"/>
    <property type="match status" value="1"/>
</dbReference>
<evidence type="ECO:0000313" key="25">
    <source>
        <dbReference type="EMBL" id="RYR17457.1"/>
    </source>
</evidence>
<proteinExistence type="inferred from homology"/>
<dbReference type="Proteomes" id="UP000289738">
    <property type="component" value="Chromosome B03"/>
</dbReference>
<dbReference type="EMBL" id="SDMP01000013">
    <property type="protein sequence ID" value="RYR17457.1"/>
    <property type="molecule type" value="Genomic_DNA"/>
</dbReference>
<dbReference type="FunFam" id="3.80.10.10:FF:000024">
    <property type="entry name" value="Somatic embryogenesis receptor kinase 1"/>
    <property type="match status" value="1"/>
</dbReference>
<dbReference type="EC" id="2.7.11.1" evidence="4"/>
<dbReference type="PROSITE" id="PS50011">
    <property type="entry name" value="PROTEIN_KINASE_DOM"/>
    <property type="match status" value="1"/>
</dbReference>
<reference evidence="25 26" key="1">
    <citation type="submission" date="2019-01" db="EMBL/GenBank/DDBJ databases">
        <title>Sequencing of cultivated peanut Arachis hypogaea provides insights into genome evolution and oil improvement.</title>
        <authorList>
            <person name="Chen X."/>
        </authorList>
    </citation>
    <scope>NUCLEOTIDE SEQUENCE [LARGE SCALE GENOMIC DNA]</scope>
    <source>
        <strain evidence="26">cv. Fuhuasheng</strain>
        <tissue evidence="25">Leaves</tissue>
    </source>
</reference>
<evidence type="ECO:0000256" key="4">
    <source>
        <dbReference type="ARBA" id="ARBA00012513"/>
    </source>
</evidence>
<comment type="catalytic activity">
    <reaction evidence="19">
        <text>L-threonyl-[protein] + ATP = O-phospho-L-threonyl-[protein] + ADP + H(+)</text>
        <dbReference type="Rhea" id="RHEA:46608"/>
        <dbReference type="Rhea" id="RHEA-COMP:11060"/>
        <dbReference type="Rhea" id="RHEA-COMP:11605"/>
        <dbReference type="ChEBI" id="CHEBI:15378"/>
        <dbReference type="ChEBI" id="CHEBI:30013"/>
        <dbReference type="ChEBI" id="CHEBI:30616"/>
        <dbReference type="ChEBI" id="CHEBI:61977"/>
        <dbReference type="ChEBI" id="CHEBI:456216"/>
        <dbReference type="EC" id="2.7.11.1"/>
    </reaction>
</comment>
<dbReference type="FunFam" id="3.30.200.20:FF:000015">
    <property type="entry name" value="Somatic embryogenesis receptor kinase 1"/>
    <property type="match status" value="1"/>
</dbReference>
<dbReference type="Pfam" id="PF13855">
    <property type="entry name" value="LRR_8"/>
    <property type="match status" value="1"/>
</dbReference>
<evidence type="ECO:0000256" key="7">
    <source>
        <dbReference type="ARBA" id="ARBA00022614"/>
    </source>
</evidence>
<evidence type="ECO:0000256" key="2">
    <source>
        <dbReference type="ARBA" id="ARBA00004479"/>
    </source>
</evidence>
<dbReference type="InterPro" id="IPR001611">
    <property type="entry name" value="Leu-rich_rpt"/>
</dbReference>
<evidence type="ECO:0000256" key="20">
    <source>
        <dbReference type="ARBA" id="ARBA00048679"/>
    </source>
</evidence>
<evidence type="ECO:0000256" key="14">
    <source>
        <dbReference type="ARBA" id="ARBA00022840"/>
    </source>
</evidence>
<feature type="binding site" evidence="21">
    <location>
        <position position="322"/>
    </location>
    <ligand>
        <name>ATP</name>
        <dbReference type="ChEBI" id="CHEBI:30616"/>
    </ligand>
</feature>
<evidence type="ECO:0000256" key="15">
    <source>
        <dbReference type="ARBA" id="ARBA00022989"/>
    </source>
</evidence>
<comment type="caution">
    <text evidence="25">The sequence shown here is derived from an EMBL/GenBank/DDBJ whole genome shotgun (WGS) entry which is preliminary data.</text>
</comment>
<dbReference type="PROSITE" id="PS00107">
    <property type="entry name" value="PROTEIN_KINASE_ATP"/>
    <property type="match status" value="1"/>
</dbReference>
<evidence type="ECO:0000256" key="5">
    <source>
        <dbReference type="ARBA" id="ARBA00022475"/>
    </source>
</evidence>
<feature type="signal peptide" evidence="23">
    <location>
        <begin position="1"/>
        <end position="30"/>
    </location>
</feature>
<dbReference type="Gene3D" id="3.80.10.10">
    <property type="entry name" value="Ribonuclease Inhibitor"/>
    <property type="match status" value="1"/>
</dbReference>
<keyword evidence="9 22" id="KW-0812">Transmembrane</keyword>
<evidence type="ECO:0000256" key="23">
    <source>
        <dbReference type="SAM" id="SignalP"/>
    </source>
</evidence>
<keyword evidence="13" id="KW-0418">Kinase</keyword>
<keyword evidence="8" id="KW-0808">Transferase</keyword>
<evidence type="ECO:0000256" key="21">
    <source>
        <dbReference type="PROSITE-ProRule" id="PRU10141"/>
    </source>
</evidence>
<evidence type="ECO:0000256" key="3">
    <source>
        <dbReference type="ARBA" id="ARBA00008684"/>
    </source>
</evidence>
<evidence type="ECO:0000256" key="6">
    <source>
        <dbReference type="ARBA" id="ARBA00022527"/>
    </source>
</evidence>
<gene>
    <name evidence="25" type="ORF">Ahy_B03g062200</name>
</gene>
<evidence type="ECO:0000256" key="9">
    <source>
        <dbReference type="ARBA" id="ARBA00022692"/>
    </source>
</evidence>
<keyword evidence="26" id="KW-1185">Reference proteome</keyword>
<name>A0A444ZTF3_ARAHY</name>
<keyword evidence="12 21" id="KW-0547">Nucleotide-binding</keyword>
<dbReference type="FunFam" id="1.10.510.10:FF:000016">
    <property type="entry name" value="Somatic embryogenesis receptor-like kinase 1"/>
    <property type="match status" value="1"/>
</dbReference>
<dbReference type="InterPro" id="IPR000719">
    <property type="entry name" value="Prot_kinase_dom"/>
</dbReference>
<dbReference type="Pfam" id="PF08263">
    <property type="entry name" value="LRRNT_2"/>
    <property type="match status" value="1"/>
</dbReference>
<dbReference type="InterPro" id="IPR051824">
    <property type="entry name" value="LRR_Rcpt-Like_S/T_Kinase"/>
</dbReference>
<comment type="similarity">
    <text evidence="3">Belongs to the protein kinase superfamily. Ser/Thr protein kinase family.</text>
</comment>
<dbReference type="GO" id="GO:0005524">
    <property type="term" value="F:ATP binding"/>
    <property type="evidence" value="ECO:0007669"/>
    <property type="project" value="UniProtKB-UniRule"/>
</dbReference>
<evidence type="ECO:0000313" key="26">
    <source>
        <dbReference type="Proteomes" id="UP000289738"/>
    </source>
</evidence>
<dbReference type="InterPro" id="IPR011009">
    <property type="entry name" value="Kinase-like_dom_sf"/>
</dbReference>
<evidence type="ECO:0000256" key="10">
    <source>
        <dbReference type="ARBA" id="ARBA00022729"/>
    </source>
</evidence>
<protein>
    <recommendedName>
        <fullName evidence="4">non-specific serine/threonine protein kinase</fullName>
        <ecNumber evidence="4">2.7.11.1</ecNumber>
    </recommendedName>
</protein>
<keyword evidence="16 22" id="KW-0472">Membrane</keyword>
<keyword evidence="18" id="KW-0325">Glycoprotein</keyword>
<keyword evidence="11" id="KW-0677">Repeat</keyword>
<evidence type="ECO:0000256" key="13">
    <source>
        <dbReference type="ARBA" id="ARBA00022777"/>
    </source>
</evidence>
<keyword evidence="7" id="KW-0433">Leucine-rich repeat</keyword>
<dbReference type="Gene3D" id="1.10.510.10">
    <property type="entry name" value="Transferase(Phosphotransferase) domain 1"/>
    <property type="match status" value="1"/>
</dbReference>
<evidence type="ECO:0000256" key="17">
    <source>
        <dbReference type="ARBA" id="ARBA00023170"/>
    </source>
</evidence>
<keyword evidence="10 23" id="KW-0732">Signal</keyword>
<keyword evidence="17" id="KW-0675">Receptor</keyword>
<comment type="catalytic activity">
    <reaction evidence="20">
        <text>L-seryl-[protein] + ATP = O-phospho-L-seryl-[protein] + ADP + H(+)</text>
        <dbReference type="Rhea" id="RHEA:17989"/>
        <dbReference type="Rhea" id="RHEA-COMP:9863"/>
        <dbReference type="Rhea" id="RHEA-COMP:11604"/>
        <dbReference type="ChEBI" id="CHEBI:15378"/>
        <dbReference type="ChEBI" id="CHEBI:29999"/>
        <dbReference type="ChEBI" id="CHEBI:30616"/>
        <dbReference type="ChEBI" id="CHEBI:83421"/>
        <dbReference type="ChEBI" id="CHEBI:456216"/>
        <dbReference type="EC" id="2.7.11.1"/>
    </reaction>
</comment>
<dbReference type="InterPro" id="IPR013210">
    <property type="entry name" value="LRR_N_plant-typ"/>
</dbReference>
<comment type="subcellular location">
    <subcellularLocation>
        <location evidence="1">Cell membrane</location>
        <topology evidence="1">Single-pass membrane protein</topology>
    </subcellularLocation>
    <subcellularLocation>
        <location evidence="2">Membrane</location>
        <topology evidence="2">Single-pass type I membrane protein</topology>
    </subcellularLocation>
</comment>
<evidence type="ECO:0000259" key="24">
    <source>
        <dbReference type="PROSITE" id="PS50011"/>
    </source>
</evidence>
<keyword evidence="15 22" id="KW-1133">Transmembrane helix</keyword>